<feature type="region of interest" description="Disordered" evidence="1">
    <location>
        <begin position="340"/>
        <end position="359"/>
    </location>
</feature>
<sequence length="372" mass="42500">MLMRKRFIPLGLAISASLPSLGYTADSKFCEYYARDLISVPYVSSNAMSLCQPDQKHWSTNKKSHIQWCLTATEAEANKKRYSHNKLVNLCNDTYKIVMIDRQRTAQLALSPDEEKKMQPLGQPLKDQLTTGKIKSPYQQLYPHISQAQKAGKLNNCDLKNLPIDLDNNPTTQEQVISTDLTCSVTPEKEHIWLVQSLNDKHRILFEGEDITLTIRYSEHNRYKNLAVATELPKQETTNKRCGAIKAEWRYVDGRYLPFSGKADTYGECLPPYNLPDTLQGENTLSMKKKDWVEGMAKEEQHRKTEIASFEEALSHYIPHWISEMEKKIPVFATPEHFLTPPKTEAKSSPEEKAPAEEPSLFDKIKALIGLE</sequence>
<feature type="compositionally biased region" description="Basic and acidic residues" evidence="1">
    <location>
        <begin position="344"/>
        <end position="359"/>
    </location>
</feature>
<reference evidence="2" key="1">
    <citation type="submission" date="2020-01" db="EMBL/GenBank/DDBJ databases">
        <authorList>
            <person name="Meier V. D."/>
            <person name="Meier V D."/>
        </authorList>
    </citation>
    <scope>NUCLEOTIDE SEQUENCE</scope>
    <source>
        <strain evidence="2">HLG_WM_MAG_07</strain>
    </source>
</reference>
<proteinExistence type="predicted"/>
<organism evidence="2">
    <name type="scientific">uncultured Thiotrichaceae bacterium</name>
    <dbReference type="NCBI Taxonomy" id="298394"/>
    <lineage>
        <taxon>Bacteria</taxon>
        <taxon>Pseudomonadati</taxon>
        <taxon>Pseudomonadota</taxon>
        <taxon>Gammaproteobacteria</taxon>
        <taxon>Thiotrichales</taxon>
        <taxon>Thiotrichaceae</taxon>
        <taxon>environmental samples</taxon>
    </lineage>
</organism>
<accession>A0A6S6SKT8</accession>
<protein>
    <submittedName>
        <fullName evidence="2">Uncharacterized protein</fullName>
    </submittedName>
</protein>
<dbReference type="EMBL" id="CACVAY010000015">
    <property type="protein sequence ID" value="CAA6803565.1"/>
    <property type="molecule type" value="Genomic_DNA"/>
</dbReference>
<name>A0A6S6SKT8_9GAMM</name>
<dbReference type="AlphaFoldDB" id="A0A6S6SKT8"/>
<evidence type="ECO:0000256" key="1">
    <source>
        <dbReference type="SAM" id="MobiDB-lite"/>
    </source>
</evidence>
<gene>
    <name evidence="2" type="ORF">HELGO_WM11240</name>
</gene>
<evidence type="ECO:0000313" key="2">
    <source>
        <dbReference type="EMBL" id="CAA6803565.1"/>
    </source>
</evidence>